<dbReference type="InParanoid" id="A0A165DM73"/>
<feature type="compositionally biased region" description="Acidic residues" evidence="1">
    <location>
        <begin position="959"/>
        <end position="969"/>
    </location>
</feature>
<evidence type="ECO:0000313" key="3">
    <source>
        <dbReference type="Proteomes" id="UP000076871"/>
    </source>
</evidence>
<feature type="compositionally biased region" description="Basic residues" evidence="1">
    <location>
        <begin position="190"/>
        <end position="201"/>
    </location>
</feature>
<dbReference type="Proteomes" id="UP000076871">
    <property type="component" value="Unassembled WGS sequence"/>
</dbReference>
<protein>
    <submittedName>
        <fullName evidence="2">Uncharacterized protein</fullName>
    </submittedName>
</protein>
<feature type="compositionally biased region" description="Acidic residues" evidence="1">
    <location>
        <begin position="929"/>
        <end position="939"/>
    </location>
</feature>
<feature type="compositionally biased region" description="Acidic residues" evidence="1">
    <location>
        <begin position="768"/>
        <end position="786"/>
    </location>
</feature>
<feature type="region of interest" description="Disordered" evidence="1">
    <location>
        <begin position="190"/>
        <end position="233"/>
    </location>
</feature>
<sequence>MYSIAFVTAKKASDCFIIIGSLATSSALFSSLLESHSNFHHLARIAQGHSLKRCKREQEGNAMHDFWSPGLFRGLLKLKLNSLDLTGKGADGLPVMIAQFRDGAGPNAVTAAPYSRRMWRGSHLLCHRGAPAESTMPQCARGKAEVTGKNVEGFIHKTVHQTRMNSNKMASSASEMHTSALSTAEMVIRSKRKGGVRKAKNGTRMENDEPKDLEEPDLNSGEHSDVQPAGEHYQHDNGEEIEVAQSGSGIDNEQHVDDDEEQHVEDHEPEVIEDYEEQTVDEDEAKIDEYHQIENDEEVDISFGADVTVNNNESDRDHQRNINNNADAANGGRNASNSQIEENDEAQMGDGYGKGRDDSGNVTGHSEDEDEAQWLMNCKTNEKLRNARTRSRASNICTSTKCHPHICAADLFDDDSSVLDGRALHEMNALRENDDILESDASGSNFSNAAKKLNCHTYRARRDMNDQLDNQENDHEHDDEFMPNVISTVSTSRHQPCYEAQDPKSPPHLTATEKGKAQSLAEGSTNADRGWSKMLGPFSQAAKDKVAKLGCVTTTEAEHIAQKYGKNLTMYCCMPGLALKCRVQRTPSTSTSSGLSTITRDPIALTAFIVTKKDWSQKALEAYNEFMAKLPADDEEARNLVFKLILDFCNALEKNPGLKMHTKSAHTRMMAAYAQFTTLAASYYNLEDMEVFGVIIHKGTDAVTKELSVIFDGSDTIKSLIELNQVNVQQVLNNFSACICVTELAENGFILPTIGGYKVSSRHKVQDKDEDDEDSSEDDGEDGEGDDGANERLFCKLWVAWKNWCNLAYCHKIWIMDWLEDVKLYPGDAGFAVNKLKPNQLDLLVDGYEEWKASGSQGELTSVADDIQLPDDDPAKGRIGLVVNTAGKNCKLLMDSRSWIKHLSKAEKRSKRKPRSAQLMRAASVLSEQEVEEVEEDETPPMLPQNEPRALKRHREQVSDNEDDSNDVDEQSDISAAAMGHAGSKPHSHNDVSKNAKVGYQYREDHDGSRKAHRPCVDAIGGPAIQRPTQCNVTVLALSRPALSPPSHLTRPAPSHSTRPGLSHPT</sequence>
<dbReference type="RefSeq" id="XP_040762923.1">
    <property type="nucleotide sequence ID" value="XM_040907105.1"/>
</dbReference>
<proteinExistence type="predicted"/>
<dbReference type="GeneID" id="63824134"/>
<feature type="region of interest" description="Disordered" evidence="1">
    <location>
        <begin position="1004"/>
        <end position="1029"/>
    </location>
</feature>
<keyword evidence="3" id="KW-1185">Reference proteome</keyword>
<name>A0A165DM73_9APHY</name>
<feature type="compositionally biased region" description="Low complexity" evidence="1">
    <location>
        <begin position="321"/>
        <end position="338"/>
    </location>
</feature>
<feature type="region of interest" description="Disordered" evidence="1">
    <location>
        <begin position="905"/>
        <end position="969"/>
    </location>
</feature>
<evidence type="ECO:0000256" key="1">
    <source>
        <dbReference type="SAM" id="MobiDB-lite"/>
    </source>
</evidence>
<feature type="region of interest" description="Disordered" evidence="1">
    <location>
        <begin position="308"/>
        <end position="368"/>
    </location>
</feature>
<feature type="compositionally biased region" description="Polar residues" evidence="1">
    <location>
        <begin position="1055"/>
        <end position="1066"/>
    </location>
</feature>
<dbReference type="AlphaFoldDB" id="A0A165DM73"/>
<gene>
    <name evidence="2" type="ORF">LAESUDRAFT_714997</name>
</gene>
<feature type="region of interest" description="Disordered" evidence="1">
    <location>
        <begin position="762"/>
        <end position="786"/>
    </location>
</feature>
<dbReference type="EMBL" id="KV427631">
    <property type="protein sequence ID" value="KZT05183.1"/>
    <property type="molecule type" value="Genomic_DNA"/>
</dbReference>
<feature type="compositionally biased region" description="Basic residues" evidence="1">
    <location>
        <begin position="905"/>
        <end position="915"/>
    </location>
</feature>
<feature type="region of interest" description="Disordered" evidence="1">
    <location>
        <begin position="250"/>
        <end position="272"/>
    </location>
</feature>
<accession>A0A165DM73</accession>
<organism evidence="2 3">
    <name type="scientific">Laetiporus sulphureus 93-53</name>
    <dbReference type="NCBI Taxonomy" id="1314785"/>
    <lineage>
        <taxon>Eukaryota</taxon>
        <taxon>Fungi</taxon>
        <taxon>Dikarya</taxon>
        <taxon>Basidiomycota</taxon>
        <taxon>Agaricomycotina</taxon>
        <taxon>Agaricomycetes</taxon>
        <taxon>Polyporales</taxon>
        <taxon>Laetiporus</taxon>
    </lineage>
</organism>
<feature type="region of interest" description="Disordered" evidence="1">
    <location>
        <begin position="1042"/>
        <end position="1066"/>
    </location>
</feature>
<reference evidence="2 3" key="1">
    <citation type="journal article" date="2016" name="Mol. Biol. Evol.">
        <title>Comparative Genomics of Early-Diverging Mushroom-Forming Fungi Provides Insights into the Origins of Lignocellulose Decay Capabilities.</title>
        <authorList>
            <person name="Nagy L.G."/>
            <person name="Riley R."/>
            <person name="Tritt A."/>
            <person name="Adam C."/>
            <person name="Daum C."/>
            <person name="Floudas D."/>
            <person name="Sun H."/>
            <person name="Yadav J.S."/>
            <person name="Pangilinan J."/>
            <person name="Larsson K.H."/>
            <person name="Matsuura K."/>
            <person name="Barry K."/>
            <person name="Labutti K."/>
            <person name="Kuo R."/>
            <person name="Ohm R.A."/>
            <person name="Bhattacharya S.S."/>
            <person name="Shirouzu T."/>
            <person name="Yoshinaga Y."/>
            <person name="Martin F.M."/>
            <person name="Grigoriev I.V."/>
            <person name="Hibbett D.S."/>
        </authorList>
    </citation>
    <scope>NUCLEOTIDE SEQUENCE [LARGE SCALE GENOMIC DNA]</scope>
    <source>
        <strain evidence="2 3">93-53</strain>
    </source>
</reference>
<feature type="region of interest" description="Disordered" evidence="1">
    <location>
        <begin position="496"/>
        <end position="531"/>
    </location>
</feature>
<evidence type="ECO:0000313" key="2">
    <source>
        <dbReference type="EMBL" id="KZT05183.1"/>
    </source>
</evidence>
<dbReference type="OrthoDB" id="2692910at2759"/>